<gene>
    <name evidence="4" type="ORF">ACH49_30095</name>
</gene>
<dbReference type="InterPro" id="IPR050091">
    <property type="entry name" value="PKS_NRPS_Biosynth_Enz"/>
</dbReference>
<dbReference type="PANTHER" id="PTHR43775">
    <property type="entry name" value="FATTY ACID SYNTHASE"/>
    <property type="match status" value="1"/>
</dbReference>
<name>A0ABR5HQ49_STRLW</name>
<keyword evidence="2" id="KW-0597">Phosphoprotein</keyword>
<dbReference type="RefSeq" id="WP_048574618.1">
    <property type="nucleotide sequence ID" value="NZ_LFEH01000310.1"/>
</dbReference>
<dbReference type="Proteomes" id="UP000037274">
    <property type="component" value="Unassembled WGS sequence"/>
</dbReference>
<keyword evidence="5" id="KW-1185">Reference proteome</keyword>
<evidence type="ECO:0000256" key="2">
    <source>
        <dbReference type="ARBA" id="ARBA00022553"/>
    </source>
</evidence>
<dbReference type="PANTHER" id="PTHR43775:SF37">
    <property type="entry name" value="SI:DKEY-61P9.11"/>
    <property type="match status" value="1"/>
</dbReference>
<evidence type="ECO:0000259" key="3">
    <source>
        <dbReference type="SMART" id="SM00827"/>
    </source>
</evidence>
<comment type="caution">
    <text evidence="4">The sequence shown here is derived from an EMBL/GenBank/DDBJ whole genome shotgun (WGS) entry which is preliminary data.</text>
</comment>
<keyword evidence="1" id="KW-0596">Phosphopantetheine</keyword>
<dbReference type="InterPro" id="IPR016036">
    <property type="entry name" value="Malonyl_transacylase_ACP-bd"/>
</dbReference>
<dbReference type="EMBL" id="LFEH01000310">
    <property type="protein sequence ID" value="KMS65888.1"/>
    <property type="molecule type" value="Genomic_DNA"/>
</dbReference>
<dbReference type="InterPro" id="IPR016035">
    <property type="entry name" value="Acyl_Trfase/lysoPLipase"/>
</dbReference>
<evidence type="ECO:0000313" key="5">
    <source>
        <dbReference type="Proteomes" id="UP000037274"/>
    </source>
</evidence>
<feature type="domain" description="Malonyl-CoA:ACP transacylase (MAT)" evidence="3">
    <location>
        <begin position="1"/>
        <end position="206"/>
    </location>
</feature>
<dbReference type="SUPFAM" id="SSF52151">
    <property type="entry name" value="FabD/lysophospholipase-like"/>
    <property type="match status" value="1"/>
</dbReference>
<evidence type="ECO:0000313" key="4">
    <source>
        <dbReference type="EMBL" id="KMS65888.1"/>
    </source>
</evidence>
<accession>A0ABR5HQ49</accession>
<dbReference type="Gene3D" id="3.30.70.3290">
    <property type="match status" value="1"/>
</dbReference>
<dbReference type="InterPro" id="IPR001227">
    <property type="entry name" value="Ac_transferase_dom_sf"/>
</dbReference>
<dbReference type="SMART" id="SM00827">
    <property type="entry name" value="PKS_AT"/>
    <property type="match status" value="1"/>
</dbReference>
<dbReference type="SUPFAM" id="SSF55048">
    <property type="entry name" value="Probable ACP-binding domain of malonyl-CoA ACP transacylase"/>
    <property type="match status" value="1"/>
</dbReference>
<proteinExistence type="predicted"/>
<feature type="non-terminal residue" evidence="4">
    <location>
        <position position="1"/>
    </location>
</feature>
<reference evidence="4 5" key="1">
    <citation type="submission" date="2015-06" db="EMBL/GenBank/DDBJ databases">
        <title>Draft genome sequence of Streptomyces leeuwenhoekii C58, which produces the novel lasso peptide, chaxapeptin.</title>
        <authorList>
            <person name="Yi Y."/>
            <person name="Hai D."/>
            <person name="Jaspars M."/>
            <person name="Sheng H."/>
            <person name="Rateb M.E."/>
            <person name="Bull A."/>
            <person name="Goodfellow M."/>
            <person name="Asenjo J.A."/>
            <person name="Ebel R."/>
        </authorList>
    </citation>
    <scope>NUCLEOTIDE SEQUENCE [LARGE SCALE GENOMIC DNA]</scope>
    <source>
        <strain evidence="4 5">C58</strain>
    </source>
</reference>
<evidence type="ECO:0000256" key="1">
    <source>
        <dbReference type="ARBA" id="ARBA00022450"/>
    </source>
</evidence>
<protein>
    <recommendedName>
        <fullName evidence="3">Malonyl-CoA:ACP transacylase (MAT) domain-containing protein</fullName>
    </recommendedName>
</protein>
<organism evidence="4 5">
    <name type="scientific">Streptomyces leeuwenhoekii</name>
    <dbReference type="NCBI Taxonomy" id="1437453"/>
    <lineage>
        <taxon>Bacteria</taxon>
        <taxon>Bacillati</taxon>
        <taxon>Actinomycetota</taxon>
        <taxon>Actinomycetes</taxon>
        <taxon>Kitasatosporales</taxon>
        <taxon>Streptomycetaceae</taxon>
        <taxon>Streptomyces</taxon>
    </lineage>
</organism>
<dbReference type="Gene3D" id="3.40.366.10">
    <property type="entry name" value="Malonyl-Coenzyme A Acyl Carrier Protein, domain 2"/>
    <property type="match status" value="1"/>
</dbReference>
<dbReference type="Pfam" id="PF00698">
    <property type="entry name" value="Acyl_transf_1"/>
    <property type="match status" value="1"/>
</dbReference>
<dbReference type="InterPro" id="IPR014043">
    <property type="entry name" value="Acyl_transferase_dom"/>
</dbReference>
<feature type="non-terminal residue" evidence="4">
    <location>
        <position position="229"/>
    </location>
</feature>
<sequence length="229" mass="23820">QGEIAAACVAGALSLEDAARVVALRSQAIAAALSGRGGMASVPLSEEEAVARLAPWAGRVEVAAVNSPSSVVIAGDAEALAEAVAALGGRRVAVDYASHTRHVEDIQDRLAEALAGLTAQAPMIPFCSTVTGEWIEDAGVLDGGYWYRNLRGQVRFGPAVQELIAQGHGVFVEVSAHPVLVQPITDVIDTTEADGALAVGSLRRDDGGRRRLLTSMAELFVRGVTVDWT</sequence>